<dbReference type="OrthoDB" id="9804774at2"/>
<evidence type="ECO:0000259" key="8">
    <source>
        <dbReference type="SMART" id="SM00822"/>
    </source>
</evidence>
<proteinExistence type="inferred from homology"/>
<feature type="binding site" evidence="6">
    <location>
        <position position="91"/>
    </location>
    <ligand>
        <name>NADP(+)</name>
        <dbReference type="ChEBI" id="CHEBI:58349"/>
    </ligand>
</feature>
<organism evidence="9 10">
    <name type="scientific">Saccharomonospora cyanea NA-134</name>
    <dbReference type="NCBI Taxonomy" id="882082"/>
    <lineage>
        <taxon>Bacteria</taxon>
        <taxon>Bacillati</taxon>
        <taxon>Actinomycetota</taxon>
        <taxon>Actinomycetes</taxon>
        <taxon>Pseudonocardiales</taxon>
        <taxon>Pseudonocardiaceae</taxon>
        <taxon>Saccharomonospora</taxon>
    </lineage>
</organism>
<keyword evidence="6 7" id="KW-0521">NADP</keyword>
<dbReference type="GO" id="GO:0051287">
    <property type="term" value="F:NAD binding"/>
    <property type="evidence" value="ECO:0007669"/>
    <property type="project" value="UniProtKB-UniRule"/>
</dbReference>
<protein>
    <recommendedName>
        <fullName evidence="2 7">3-oxoacyl-[acyl-carrier-protein] reductase</fullName>
        <ecNumber evidence="2 7">1.1.1.100</ecNumber>
    </recommendedName>
</protein>
<dbReference type="EMBL" id="CM001440">
    <property type="protein sequence ID" value="EHR61714.1"/>
    <property type="molecule type" value="Genomic_DNA"/>
</dbReference>
<dbReference type="InterPro" id="IPR036291">
    <property type="entry name" value="NAD(P)-bd_dom_sf"/>
</dbReference>
<comment type="pathway">
    <text evidence="7">Lipid metabolism; fatty acid biosynthesis.</text>
</comment>
<evidence type="ECO:0000256" key="5">
    <source>
        <dbReference type="PIRSR" id="PIRSR611284-1"/>
    </source>
</evidence>
<keyword evidence="3 7" id="KW-0560">Oxidoreductase</keyword>
<dbReference type="Gene3D" id="3.40.50.720">
    <property type="entry name" value="NAD(P)-binding Rossmann-like Domain"/>
    <property type="match status" value="1"/>
</dbReference>
<dbReference type="PROSITE" id="PS00061">
    <property type="entry name" value="ADH_SHORT"/>
    <property type="match status" value="1"/>
</dbReference>
<dbReference type="Proteomes" id="UP000002791">
    <property type="component" value="Chromosome"/>
</dbReference>
<dbReference type="NCBIfam" id="NF005559">
    <property type="entry name" value="PRK07231.1"/>
    <property type="match status" value="1"/>
</dbReference>
<dbReference type="InterPro" id="IPR057326">
    <property type="entry name" value="KR_dom"/>
</dbReference>
<keyword evidence="7" id="KW-0443">Lipid metabolism</keyword>
<feature type="domain" description="Ketoreductase" evidence="8">
    <location>
        <begin position="7"/>
        <end position="192"/>
    </location>
</feature>
<feature type="binding site" evidence="6">
    <location>
        <begin position="156"/>
        <end position="160"/>
    </location>
    <ligand>
        <name>NADP(+)</name>
        <dbReference type="ChEBI" id="CHEBI:58349"/>
    </ligand>
</feature>
<dbReference type="EC" id="1.1.1.100" evidence="2 7"/>
<gene>
    <name evidence="9" type="ORF">SaccyDRAFT_2868</name>
</gene>
<feature type="binding site" evidence="6">
    <location>
        <begin position="13"/>
        <end position="16"/>
    </location>
    <ligand>
        <name>NADP(+)</name>
        <dbReference type="ChEBI" id="CHEBI:58349"/>
    </ligand>
</feature>
<name>H5XI86_9PSEU</name>
<feature type="binding site" evidence="6">
    <location>
        <position position="189"/>
    </location>
    <ligand>
        <name>NADP(+)</name>
        <dbReference type="ChEBI" id="CHEBI:58349"/>
    </ligand>
</feature>
<comment type="catalytic activity">
    <reaction evidence="4 7">
        <text>a (3R)-hydroxyacyl-[ACP] + NADP(+) = a 3-oxoacyl-[ACP] + NADPH + H(+)</text>
        <dbReference type="Rhea" id="RHEA:17397"/>
        <dbReference type="Rhea" id="RHEA-COMP:9916"/>
        <dbReference type="Rhea" id="RHEA-COMP:9945"/>
        <dbReference type="ChEBI" id="CHEBI:15378"/>
        <dbReference type="ChEBI" id="CHEBI:57783"/>
        <dbReference type="ChEBI" id="CHEBI:58349"/>
        <dbReference type="ChEBI" id="CHEBI:78776"/>
        <dbReference type="ChEBI" id="CHEBI:78827"/>
        <dbReference type="EC" id="1.1.1.100"/>
    </reaction>
</comment>
<dbReference type="UniPathway" id="UPA00094"/>
<keyword evidence="7" id="KW-0276">Fatty acid metabolism</keyword>
<dbReference type="PANTHER" id="PTHR42760:SF133">
    <property type="entry name" value="3-OXOACYL-[ACYL-CARRIER-PROTEIN] REDUCTASE"/>
    <property type="match status" value="1"/>
</dbReference>
<keyword evidence="7" id="KW-0275">Fatty acid biosynthesis</keyword>
<keyword evidence="10" id="KW-1185">Reference proteome</keyword>
<dbReference type="AlphaFoldDB" id="H5XI86"/>
<dbReference type="SUPFAM" id="SSF51735">
    <property type="entry name" value="NAD(P)-binding Rossmann-fold domains"/>
    <property type="match status" value="1"/>
</dbReference>
<dbReference type="HOGENOM" id="CLU_010194_1_3_11"/>
<dbReference type="PRINTS" id="PR00081">
    <property type="entry name" value="GDHRDH"/>
</dbReference>
<evidence type="ECO:0000256" key="3">
    <source>
        <dbReference type="ARBA" id="ARBA00023002"/>
    </source>
</evidence>
<dbReference type="PANTHER" id="PTHR42760">
    <property type="entry name" value="SHORT-CHAIN DEHYDROGENASES/REDUCTASES FAMILY MEMBER"/>
    <property type="match status" value="1"/>
</dbReference>
<dbReference type="InterPro" id="IPR020904">
    <property type="entry name" value="Sc_DH/Rdtase_CS"/>
</dbReference>
<reference evidence="9 10" key="1">
    <citation type="submission" date="2011-11" db="EMBL/GenBank/DDBJ databases">
        <title>The Noncontiguous Finished sequence of Saccharomonospora cyanea NA-134.</title>
        <authorList>
            <consortium name="US DOE Joint Genome Institute"/>
            <person name="Lucas S."/>
            <person name="Han J."/>
            <person name="Lapidus A."/>
            <person name="Cheng J.-F."/>
            <person name="Goodwin L."/>
            <person name="Pitluck S."/>
            <person name="Peters L."/>
            <person name="Ovchinnikova G."/>
            <person name="Lu M."/>
            <person name="Detter J.C."/>
            <person name="Han C."/>
            <person name="Tapia R."/>
            <person name="Land M."/>
            <person name="Hauser L."/>
            <person name="Kyrpides N."/>
            <person name="Ivanova N."/>
            <person name="Pagani I."/>
            <person name="Brambilla E.-M."/>
            <person name="Klenk H.-P."/>
            <person name="Woyke T."/>
        </authorList>
    </citation>
    <scope>NUCLEOTIDE SEQUENCE [LARGE SCALE GENOMIC DNA]</scope>
    <source>
        <strain evidence="9 10">NA-134</strain>
    </source>
</reference>
<evidence type="ECO:0000256" key="7">
    <source>
        <dbReference type="RuleBase" id="RU366074"/>
    </source>
</evidence>
<dbReference type="SMART" id="SM00822">
    <property type="entry name" value="PKS_KR"/>
    <property type="match status" value="1"/>
</dbReference>
<evidence type="ECO:0000313" key="9">
    <source>
        <dbReference type="EMBL" id="EHR61714.1"/>
    </source>
</evidence>
<evidence type="ECO:0000256" key="6">
    <source>
        <dbReference type="PIRSR" id="PIRSR611284-2"/>
    </source>
</evidence>
<evidence type="ECO:0000256" key="4">
    <source>
        <dbReference type="ARBA" id="ARBA00048508"/>
    </source>
</evidence>
<dbReference type="GO" id="GO:0006633">
    <property type="term" value="P:fatty acid biosynthetic process"/>
    <property type="evidence" value="ECO:0007669"/>
    <property type="project" value="UniProtKB-UniPathway"/>
</dbReference>
<dbReference type="eggNOG" id="COG1028">
    <property type="taxonomic scope" value="Bacteria"/>
</dbReference>
<dbReference type="Pfam" id="PF13561">
    <property type="entry name" value="adh_short_C2"/>
    <property type="match status" value="1"/>
</dbReference>
<dbReference type="FunFam" id="3.40.50.720:FF:000173">
    <property type="entry name" value="3-oxoacyl-[acyl-carrier protein] reductase"/>
    <property type="match status" value="1"/>
</dbReference>
<feature type="active site" description="Proton acceptor" evidence="5">
    <location>
        <position position="156"/>
    </location>
</feature>
<evidence type="ECO:0000256" key="2">
    <source>
        <dbReference type="ARBA" id="ARBA00012948"/>
    </source>
</evidence>
<dbReference type="NCBIfam" id="NF009466">
    <property type="entry name" value="PRK12826.1-2"/>
    <property type="match status" value="1"/>
</dbReference>
<dbReference type="CDD" id="cd05333">
    <property type="entry name" value="BKR_SDR_c"/>
    <property type="match status" value="1"/>
</dbReference>
<comment type="function">
    <text evidence="7">Catalyzes the NADPH-dependent reduction of beta-ketoacyl-ACP substrates to beta-hydroxyacyl-ACP products, the first reductive step in the elongation cycle of fatty acid biosynthesis.</text>
</comment>
<accession>H5XI86</accession>
<dbReference type="NCBIfam" id="TIGR01830">
    <property type="entry name" value="3oxo_ACP_reduc"/>
    <property type="match status" value="1"/>
</dbReference>
<sequence>MTGAGEPCALVTGAARGIGREVALRLARDGYRIAGCFRQRGEDAARVERELAEAGARTFFQPCDVRDADAVSRFVTEAEDALGPITALVNNAGVTRDANTVMMSPEEWSTVLDTNLTGTWNVCRAVVFRMLKRRAGAVVNISSIAGVHGNAGQSNYAASKAGIIGLTKSLAKETARAGVRANVVAPGYIDTEMTSALPAKGQDKALAAIPLRRFGRPDDVAPLVAFLLSDESSYITGQVFAVDGGMVL</sequence>
<evidence type="ECO:0000256" key="1">
    <source>
        <dbReference type="ARBA" id="ARBA00006484"/>
    </source>
</evidence>
<dbReference type="PRINTS" id="PR00080">
    <property type="entry name" value="SDRFAMILY"/>
</dbReference>
<comment type="subunit">
    <text evidence="7">Homotetramer.</text>
</comment>
<dbReference type="GO" id="GO:0004316">
    <property type="term" value="F:3-oxoacyl-[acyl-carrier-protein] reductase (NADPH) activity"/>
    <property type="evidence" value="ECO:0007669"/>
    <property type="project" value="UniProtKB-UniRule"/>
</dbReference>
<dbReference type="RefSeq" id="WP_005457037.1">
    <property type="nucleotide sequence ID" value="NZ_CM001440.1"/>
</dbReference>
<dbReference type="InterPro" id="IPR011284">
    <property type="entry name" value="3oxo_ACP_reduc"/>
</dbReference>
<evidence type="ECO:0000313" key="10">
    <source>
        <dbReference type="Proteomes" id="UP000002791"/>
    </source>
</evidence>
<dbReference type="InterPro" id="IPR002347">
    <property type="entry name" value="SDR_fam"/>
</dbReference>
<comment type="similarity">
    <text evidence="1 7">Belongs to the short-chain dehydrogenases/reductases (SDR) family.</text>
</comment>
<dbReference type="STRING" id="882082.SaccyDRAFT_2868"/>
<keyword evidence="7" id="KW-0444">Lipid biosynthesis</keyword>